<comment type="caution">
    <text evidence="5">The sequence shown here is derived from an EMBL/GenBank/DDBJ whole genome shotgun (WGS) entry which is preliminary data.</text>
</comment>
<feature type="domain" description="Zn(2)-C6 fungal-type" evidence="4">
    <location>
        <begin position="32"/>
        <end position="62"/>
    </location>
</feature>
<comment type="subcellular location">
    <subcellularLocation>
        <location evidence="1">Nucleus</location>
    </subcellularLocation>
</comment>
<dbReference type="PROSITE" id="PS00463">
    <property type="entry name" value="ZN2_CY6_FUNGAL_1"/>
    <property type="match status" value="1"/>
</dbReference>
<dbReference type="PANTHER" id="PTHR37534">
    <property type="entry name" value="TRANSCRIPTIONAL ACTIVATOR PROTEIN UGA3"/>
    <property type="match status" value="1"/>
</dbReference>
<dbReference type="PANTHER" id="PTHR37534:SF20">
    <property type="entry name" value="PRO1A C6 ZINK-FINGER PROTEIN"/>
    <property type="match status" value="1"/>
</dbReference>
<accession>A0ABR3QAQ3</accession>
<keyword evidence="2" id="KW-0539">Nucleus</keyword>
<gene>
    <name evidence="5" type="ORF">Q8F55_002698</name>
</gene>
<evidence type="ECO:0000313" key="6">
    <source>
        <dbReference type="Proteomes" id="UP001565368"/>
    </source>
</evidence>
<dbReference type="SUPFAM" id="SSF57701">
    <property type="entry name" value="Zn2/Cys6 DNA-binding domain"/>
    <property type="match status" value="1"/>
</dbReference>
<dbReference type="InterPro" id="IPR021858">
    <property type="entry name" value="Fun_TF"/>
</dbReference>
<evidence type="ECO:0000256" key="3">
    <source>
        <dbReference type="SAM" id="MobiDB-lite"/>
    </source>
</evidence>
<proteinExistence type="predicted"/>
<name>A0ABR3QAQ3_9TREE</name>
<feature type="region of interest" description="Disordered" evidence="3">
    <location>
        <begin position="1"/>
        <end position="23"/>
    </location>
</feature>
<dbReference type="Proteomes" id="UP001565368">
    <property type="component" value="Unassembled WGS sequence"/>
</dbReference>
<dbReference type="GeneID" id="95983741"/>
<dbReference type="SMART" id="SM00066">
    <property type="entry name" value="GAL4"/>
    <property type="match status" value="1"/>
</dbReference>
<evidence type="ECO:0000256" key="2">
    <source>
        <dbReference type="ARBA" id="ARBA00023242"/>
    </source>
</evidence>
<protein>
    <recommendedName>
        <fullName evidence="4">Zn(2)-C6 fungal-type domain-containing protein</fullName>
    </recommendedName>
</protein>
<organism evidence="5 6">
    <name type="scientific">Vanrija albida</name>
    <dbReference type="NCBI Taxonomy" id="181172"/>
    <lineage>
        <taxon>Eukaryota</taxon>
        <taxon>Fungi</taxon>
        <taxon>Dikarya</taxon>
        <taxon>Basidiomycota</taxon>
        <taxon>Agaricomycotina</taxon>
        <taxon>Tremellomycetes</taxon>
        <taxon>Trichosporonales</taxon>
        <taxon>Trichosporonaceae</taxon>
        <taxon>Vanrija</taxon>
    </lineage>
</organism>
<dbReference type="Pfam" id="PF00172">
    <property type="entry name" value="Zn_clus"/>
    <property type="match status" value="1"/>
</dbReference>
<dbReference type="InterPro" id="IPR001138">
    <property type="entry name" value="Zn2Cys6_DnaBD"/>
</dbReference>
<dbReference type="EMBL" id="JBBXJM010000002">
    <property type="protein sequence ID" value="KAL1411732.1"/>
    <property type="molecule type" value="Genomic_DNA"/>
</dbReference>
<keyword evidence="6" id="KW-1185">Reference proteome</keyword>
<dbReference type="Gene3D" id="4.10.240.10">
    <property type="entry name" value="Zn(2)-C6 fungal-type DNA-binding domain"/>
    <property type="match status" value="1"/>
</dbReference>
<dbReference type="Pfam" id="PF11951">
    <property type="entry name" value="Fungal_trans_2"/>
    <property type="match status" value="1"/>
</dbReference>
<reference evidence="5 6" key="1">
    <citation type="submission" date="2023-08" db="EMBL/GenBank/DDBJ databases">
        <title>Annotated Genome Sequence of Vanrija albida AlHP1.</title>
        <authorList>
            <person name="Herzog R."/>
        </authorList>
    </citation>
    <scope>NUCLEOTIDE SEQUENCE [LARGE SCALE GENOMIC DNA]</scope>
    <source>
        <strain evidence="5 6">AlHP1</strain>
    </source>
</reference>
<evidence type="ECO:0000259" key="4">
    <source>
        <dbReference type="PROSITE" id="PS50048"/>
    </source>
</evidence>
<evidence type="ECO:0000256" key="1">
    <source>
        <dbReference type="ARBA" id="ARBA00004123"/>
    </source>
</evidence>
<dbReference type="PROSITE" id="PS50048">
    <property type="entry name" value="ZN2_CY6_FUNGAL_2"/>
    <property type="match status" value="1"/>
</dbReference>
<evidence type="ECO:0000313" key="5">
    <source>
        <dbReference type="EMBL" id="KAL1411732.1"/>
    </source>
</evidence>
<dbReference type="CDD" id="cd00067">
    <property type="entry name" value="GAL4"/>
    <property type="match status" value="1"/>
</dbReference>
<dbReference type="RefSeq" id="XP_069211676.1">
    <property type="nucleotide sequence ID" value="XM_069351290.1"/>
</dbReference>
<dbReference type="InterPro" id="IPR036864">
    <property type="entry name" value="Zn2-C6_fun-type_DNA-bd_sf"/>
</dbReference>
<sequence length="615" mass="68104">MSEAVDPEAGSSYADAPERVHRRPFHKRTKTGCLPCREHKKKCDEQTPVCKRCRTNKRECLYPPGARRSSSRALEDERRPEEQAAAAALFSIGEVPDLDRTPRSDDILSLVMDTSTPGSVRVAPGTTPLLPTPQPATALYDSLFWDEGAVSLPTNMAGTRKEDFVARMFGASDQLLAELLLDATAVGLIPPGDGDEGENEVPLGPQFPRRVEFPRLFAPLGYIDLPDATDEDLLTHFFELASRTVVALDTNDNPVRTCFLPVPLHNSPTDSGKALHSALLHSVLCVSAIHCHNVSQRRADGVFPDYHAQVVHHRLRAFHCLRESAEKQLVEKLEQSEVESRTAAVLLLLLASVFDGDAKLVPTLLKNAELDLPRCGPENSASYYVAMHSIYRILDAVSRQQLVDIHSLAWSTFTSDRWSKRAAVIVKNISGTTQDTLLRFARCHNLIIKHAQLREQLADPANSGTTPQLSWQLAELEAKLDFEEGELADAGVPKDEDHRVHVGIQMWRAALRVYILRSVFGATSSDKRVAGCVRTVLEVAPTTTRGTEVGYTWPMIIVGCEATRAEDKAAVLRIIQRCQWKHSAPPRIAEVVVKAAWEGKDWQTSLRERGCPLLI</sequence>